<evidence type="ECO:0000313" key="1">
    <source>
        <dbReference type="EMBL" id="EGT50123.1"/>
    </source>
</evidence>
<organism evidence="2">
    <name type="scientific">Caenorhabditis brenneri</name>
    <name type="common">Nematode worm</name>
    <dbReference type="NCBI Taxonomy" id="135651"/>
    <lineage>
        <taxon>Eukaryota</taxon>
        <taxon>Metazoa</taxon>
        <taxon>Ecdysozoa</taxon>
        <taxon>Nematoda</taxon>
        <taxon>Chromadorea</taxon>
        <taxon>Rhabditida</taxon>
        <taxon>Rhabditina</taxon>
        <taxon>Rhabditomorpha</taxon>
        <taxon>Rhabditoidea</taxon>
        <taxon>Rhabditidae</taxon>
        <taxon>Peloderinae</taxon>
        <taxon>Caenorhabditis</taxon>
    </lineage>
</organism>
<dbReference type="EMBL" id="GL379827">
    <property type="protein sequence ID" value="EGT50123.1"/>
    <property type="molecule type" value="Genomic_DNA"/>
</dbReference>
<keyword evidence="2" id="KW-1185">Reference proteome</keyword>
<sequence length="77" mass="9084">MKNILDHALNHSQTKYFKCRELNCGVEVHTKGKIFYYYLTRHGIKSVKGYSFEYECNEADRQELEGMGREAWAGNIY</sequence>
<reference evidence="2" key="1">
    <citation type="submission" date="2011-07" db="EMBL/GenBank/DDBJ databases">
        <authorList>
            <consortium name="Caenorhabditis brenneri Sequencing and Analysis Consortium"/>
            <person name="Wilson R.K."/>
        </authorList>
    </citation>
    <scope>NUCLEOTIDE SEQUENCE [LARGE SCALE GENOMIC DNA]</scope>
    <source>
        <strain evidence="2">PB2801</strain>
    </source>
</reference>
<dbReference type="HOGENOM" id="CLU_2640292_0_0_1"/>
<name>G0N1P0_CAEBE</name>
<dbReference type="AlphaFoldDB" id="G0N1P0"/>
<protein>
    <submittedName>
        <fullName evidence="1">Uncharacterized protein</fullName>
    </submittedName>
</protein>
<gene>
    <name evidence="1" type="ORF">CAEBREN_12008</name>
</gene>
<accession>G0N1P0</accession>
<dbReference type="Proteomes" id="UP000008068">
    <property type="component" value="Unassembled WGS sequence"/>
</dbReference>
<evidence type="ECO:0000313" key="2">
    <source>
        <dbReference type="Proteomes" id="UP000008068"/>
    </source>
</evidence>
<dbReference type="InParanoid" id="G0N1P0"/>
<proteinExistence type="predicted"/>